<dbReference type="EMBL" id="JAQMWT010000203">
    <property type="protein sequence ID" value="KAJ8607615.1"/>
    <property type="molecule type" value="Genomic_DNA"/>
</dbReference>
<dbReference type="PROSITE" id="PS51275">
    <property type="entry name" value="PEPTIDASE_C26_GGH"/>
    <property type="match status" value="1"/>
</dbReference>
<protein>
    <recommendedName>
        <fullName evidence="2">folate gamma-glutamyl hydrolase</fullName>
        <ecNumber evidence="2">3.4.19.9</ecNumber>
    </recommendedName>
</protein>
<dbReference type="InterPro" id="IPR015527">
    <property type="entry name" value="Pept_C26_g-glut_hydrolase"/>
</dbReference>
<feature type="domain" description="Glutamine amidotransferase" evidence="3">
    <location>
        <begin position="56"/>
        <end position="202"/>
    </location>
</feature>
<dbReference type="GO" id="GO:0046900">
    <property type="term" value="P:tetrahydrofolylpolyglutamate metabolic process"/>
    <property type="evidence" value="ECO:0007669"/>
    <property type="project" value="TreeGrafter"/>
</dbReference>
<evidence type="ECO:0000256" key="2">
    <source>
        <dbReference type="PROSITE-ProRule" id="PRU00607"/>
    </source>
</evidence>
<keyword evidence="2" id="KW-0378">Hydrolase</keyword>
<reference evidence="4" key="1">
    <citation type="submission" date="2023-01" db="EMBL/GenBank/DDBJ databases">
        <title>Metagenome sequencing of chrysophaentin producing Chrysophaeum taylorii.</title>
        <authorList>
            <person name="Davison J."/>
            <person name="Bewley C."/>
        </authorList>
    </citation>
    <scope>NUCLEOTIDE SEQUENCE</scope>
    <source>
        <strain evidence="4">NIES-1699</strain>
    </source>
</reference>
<dbReference type="Gene3D" id="3.40.50.880">
    <property type="match status" value="1"/>
</dbReference>
<dbReference type="PANTHER" id="PTHR11315:SF0">
    <property type="entry name" value="FOLATE GAMMA-GLUTAMYL HYDROLASE"/>
    <property type="match status" value="1"/>
</dbReference>
<organism evidence="4 5">
    <name type="scientific">Chrysophaeum taylorii</name>
    <dbReference type="NCBI Taxonomy" id="2483200"/>
    <lineage>
        <taxon>Eukaryota</taxon>
        <taxon>Sar</taxon>
        <taxon>Stramenopiles</taxon>
        <taxon>Ochrophyta</taxon>
        <taxon>Pelagophyceae</taxon>
        <taxon>Pelagomonadales</taxon>
        <taxon>Pelagomonadaceae</taxon>
        <taxon>Chrysophaeum</taxon>
    </lineage>
</organism>
<dbReference type="PROSITE" id="PS51273">
    <property type="entry name" value="GATASE_TYPE_1"/>
    <property type="match status" value="1"/>
</dbReference>
<accession>A0AAD7UIB7</accession>
<evidence type="ECO:0000313" key="5">
    <source>
        <dbReference type="Proteomes" id="UP001230188"/>
    </source>
</evidence>
<name>A0AAD7UIB7_9STRA</name>
<sequence>MLLLLLLSTAASGAPPVIGIMAQPLGGAQYIAASYVKFVEMAGGRAVPLSYFASNDTTLHWLQQLNGVLFPGGGSGIPDAARVAVQYGLDTPHFPVWGTCLGFEWLNEALGATLLDEKAENVSLPLELTPAANTSYLFRDPQVRDWVRENVTMNNHNYGVSPENVPKQLTLLSTTTYGDKTFASTVEGGNLFGVQWHPEKNAYELGETDGGFPYEAINHSPVAIRVTAAFASSFIDKARASPQSFRDPKTRRAALFDNCNASTALYPEFMQVYFFDESWDGTALPC</sequence>
<evidence type="ECO:0000259" key="3">
    <source>
        <dbReference type="Pfam" id="PF00117"/>
    </source>
</evidence>
<dbReference type="SUPFAM" id="SSF52317">
    <property type="entry name" value="Class I glutamine amidotransferase-like"/>
    <property type="match status" value="1"/>
</dbReference>
<dbReference type="InterPro" id="IPR029062">
    <property type="entry name" value="Class_I_gatase-like"/>
</dbReference>
<dbReference type="InterPro" id="IPR017926">
    <property type="entry name" value="GATASE"/>
</dbReference>
<gene>
    <name evidence="4" type="ORF">CTAYLR_005772</name>
</gene>
<dbReference type="EC" id="3.4.19.9" evidence="2"/>
<dbReference type="PANTHER" id="PTHR11315">
    <property type="entry name" value="PROTEASE FAMILY C26 GAMMA-GLUTAMYL HYDROLASE"/>
    <property type="match status" value="1"/>
</dbReference>
<dbReference type="Proteomes" id="UP001230188">
    <property type="component" value="Unassembled WGS sequence"/>
</dbReference>
<dbReference type="GO" id="GO:0005773">
    <property type="term" value="C:vacuole"/>
    <property type="evidence" value="ECO:0007669"/>
    <property type="project" value="TreeGrafter"/>
</dbReference>
<evidence type="ECO:0000313" key="4">
    <source>
        <dbReference type="EMBL" id="KAJ8607615.1"/>
    </source>
</evidence>
<proteinExistence type="predicted"/>
<dbReference type="GO" id="GO:0034722">
    <property type="term" value="F:gamma-glutamyl-peptidase activity"/>
    <property type="evidence" value="ECO:0007669"/>
    <property type="project" value="UniProtKB-UniRule"/>
</dbReference>
<dbReference type="Pfam" id="PF00117">
    <property type="entry name" value="GATase"/>
    <property type="match status" value="1"/>
</dbReference>
<comment type="caution">
    <text evidence="4">The sequence shown here is derived from an EMBL/GenBank/DDBJ whole genome shotgun (WGS) entry which is preliminary data.</text>
</comment>
<comment type="catalytic activity">
    <reaction evidence="2">
        <text>(6S)-5,6,7,8-tetrahydrofolyl-(gamma-L-Glu)(n) + (n-1) H2O = (6S)-5,6,7,8-tetrahydrofolate + (n-1) L-glutamate</text>
        <dbReference type="Rhea" id="RHEA:56784"/>
        <dbReference type="Rhea" id="RHEA-COMP:14738"/>
        <dbReference type="ChEBI" id="CHEBI:15377"/>
        <dbReference type="ChEBI" id="CHEBI:29985"/>
        <dbReference type="ChEBI" id="CHEBI:57453"/>
        <dbReference type="ChEBI" id="CHEBI:141005"/>
        <dbReference type="EC" id="3.4.19.9"/>
    </reaction>
</comment>
<feature type="active site" description="Proton donor" evidence="1">
    <location>
        <position position="197"/>
    </location>
</feature>
<evidence type="ECO:0000256" key="1">
    <source>
        <dbReference type="PIRSR" id="PIRSR615527-1"/>
    </source>
</evidence>
<feature type="active site" description="Nucleophile" evidence="1 2">
    <location>
        <position position="100"/>
    </location>
</feature>
<feature type="active site" evidence="2">
    <location>
        <position position="197"/>
    </location>
</feature>
<keyword evidence="5" id="KW-1185">Reference proteome</keyword>
<dbReference type="AlphaFoldDB" id="A0AAD7UIB7"/>